<proteinExistence type="predicted"/>
<dbReference type="AlphaFoldDB" id="A0A1H7MR22"/>
<gene>
    <name evidence="4" type="ORF">SAMN05216214_108158</name>
</gene>
<feature type="chain" id="PRO_5010260253" description="Translation initiation factor 2" evidence="3">
    <location>
        <begin position="20"/>
        <end position="147"/>
    </location>
</feature>
<dbReference type="RefSeq" id="WP_074867652.1">
    <property type="nucleotide sequence ID" value="NZ_FOAS01000008.1"/>
</dbReference>
<sequence length="147" mass="16251">MRPLLLSTLLAFSITPALAEEPSAESPNETARLSQQVQQLQSSLGQLQEQLAASEQERSTLEAQMSQQSAVPSAELDALQQQVKRLKHDNERLRQRLSEQSLEPKDNALLNTQQTWYALGALTVVLSLLLGMMLRSGGKATKNAWLN</sequence>
<feature type="transmembrane region" description="Helical" evidence="2">
    <location>
        <begin position="116"/>
        <end position="134"/>
    </location>
</feature>
<protein>
    <recommendedName>
        <fullName evidence="6">Translation initiation factor 2</fullName>
    </recommendedName>
</protein>
<reference evidence="4 5" key="1">
    <citation type="submission" date="2016-10" db="EMBL/GenBank/DDBJ databases">
        <authorList>
            <person name="de Groot N.N."/>
        </authorList>
    </citation>
    <scope>NUCLEOTIDE SEQUENCE [LARGE SCALE GENOMIC DNA]</scope>
    <source>
        <strain evidence="4 5">JCM 19513</strain>
    </source>
</reference>
<name>A0A1H7MR22_9GAMM</name>
<accession>A0A1H7MR22</accession>
<keyword evidence="3" id="KW-0732">Signal</keyword>
<evidence type="ECO:0000313" key="5">
    <source>
        <dbReference type="Proteomes" id="UP000185766"/>
    </source>
</evidence>
<dbReference type="STRING" id="1429083.GCA_001885685_00066"/>
<keyword evidence="5" id="KW-1185">Reference proteome</keyword>
<keyword evidence="2" id="KW-0812">Transmembrane</keyword>
<organism evidence="4 5">
    <name type="scientific">Atopomonas hussainii</name>
    <dbReference type="NCBI Taxonomy" id="1429083"/>
    <lineage>
        <taxon>Bacteria</taxon>
        <taxon>Pseudomonadati</taxon>
        <taxon>Pseudomonadota</taxon>
        <taxon>Gammaproteobacteria</taxon>
        <taxon>Pseudomonadales</taxon>
        <taxon>Pseudomonadaceae</taxon>
        <taxon>Atopomonas</taxon>
    </lineage>
</organism>
<evidence type="ECO:0000256" key="3">
    <source>
        <dbReference type="SAM" id="SignalP"/>
    </source>
</evidence>
<feature type="region of interest" description="Disordered" evidence="1">
    <location>
        <begin position="48"/>
        <end position="74"/>
    </location>
</feature>
<feature type="compositionally biased region" description="Polar residues" evidence="1">
    <location>
        <begin position="61"/>
        <end position="71"/>
    </location>
</feature>
<dbReference type="EMBL" id="FOAS01000008">
    <property type="protein sequence ID" value="SEL13519.1"/>
    <property type="molecule type" value="Genomic_DNA"/>
</dbReference>
<evidence type="ECO:0000256" key="2">
    <source>
        <dbReference type="SAM" id="Phobius"/>
    </source>
</evidence>
<keyword evidence="2" id="KW-0472">Membrane</keyword>
<keyword evidence="2" id="KW-1133">Transmembrane helix</keyword>
<evidence type="ECO:0008006" key="6">
    <source>
        <dbReference type="Google" id="ProtNLM"/>
    </source>
</evidence>
<feature type="signal peptide" evidence="3">
    <location>
        <begin position="1"/>
        <end position="19"/>
    </location>
</feature>
<evidence type="ECO:0000313" key="4">
    <source>
        <dbReference type="EMBL" id="SEL13519.1"/>
    </source>
</evidence>
<dbReference type="Proteomes" id="UP000185766">
    <property type="component" value="Unassembled WGS sequence"/>
</dbReference>
<evidence type="ECO:0000256" key="1">
    <source>
        <dbReference type="SAM" id="MobiDB-lite"/>
    </source>
</evidence>